<gene>
    <name evidence="1" type="ORF">ACFSQP_03605</name>
</gene>
<protein>
    <submittedName>
        <fullName evidence="1">Glyoxalase</fullName>
    </submittedName>
</protein>
<accession>A0ABW5KSL4</accession>
<dbReference type="Proteomes" id="UP001597472">
    <property type="component" value="Unassembled WGS sequence"/>
</dbReference>
<evidence type="ECO:0000313" key="2">
    <source>
        <dbReference type="Proteomes" id="UP001597472"/>
    </source>
</evidence>
<name>A0ABW5KSL4_9FLAO</name>
<keyword evidence="2" id="KW-1185">Reference proteome</keyword>
<evidence type="ECO:0000313" key="1">
    <source>
        <dbReference type="EMBL" id="MFD2550895.1"/>
    </source>
</evidence>
<organism evidence="1 2">
    <name type="scientific">Bizionia sediminis</name>
    <dbReference type="NCBI Taxonomy" id="1737064"/>
    <lineage>
        <taxon>Bacteria</taxon>
        <taxon>Pseudomonadati</taxon>
        <taxon>Bacteroidota</taxon>
        <taxon>Flavobacteriia</taxon>
        <taxon>Flavobacteriales</taxon>
        <taxon>Flavobacteriaceae</taxon>
        <taxon>Bizionia</taxon>
    </lineage>
</organism>
<dbReference type="RefSeq" id="WP_376891835.1">
    <property type="nucleotide sequence ID" value="NZ_JBHULS010000001.1"/>
</dbReference>
<proteinExistence type="predicted"/>
<sequence>MTRSEQLLASRPLIPSAQVHNNMSLEERFQNETLRPIIKLQNDLLVAVFLNYTKKHKKPFSTLATEKQIVFIENVFQKNMAFKNTLKGIIIGFFTIDEYHFYANNASALNKRILAIIKERLISNLQILQHETS</sequence>
<reference evidence="2" key="1">
    <citation type="journal article" date="2019" name="Int. J. Syst. Evol. Microbiol.">
        <title>The Global Catalogue of Microorganisms (GCM) 10K type strain sequencing project: providing services to taxonomists for standard genome sequencing and annotation.</title>
        <authorList>
            <consortium name="The Broad Institute Genomics Platform"/>
            <consortium name="The Broad Institute Genome Sequencing Center for Infectious Disease"/>
            <person name="Wu L."/>
            <person name="Ma J."/>
        </authorList>
    </citation>
    <scope>NUCLEOTIDE SEQUENCE [LARGE SCALE GENOMIC DNA]</scope>
    <source>
        <strain evidence="2">KCTC 42587</strain>
    </source>
</reference>
<comment type="caution">
    <text evidence="1">The sequence shown here is derived from an EMBL/GenBank/DDBJ whole genome shotgun (WGS) entry which is preliminary data.</text>
</comment>
<dbReference type="EMBL" id="JBHULS010000001">
    <property type="protein sequence ID" value="MFD2550895.1"/>
    <property type="molecule type" value="Genomic_DNA"/>
</dbReference>